<dbReference type="EMBL" id="KE344492">
    <property type="protein sequence ID" value="EXB63824.1"/>
    <property type="molecule type" value="Genomic_DNA"/>
</dbReference>
<gene>
    <name evidence="8" type="ORF">L484_021097</name>
</gene>
<accession>W9RC21</accession>
<feature type="compositionally biased region" description="Basic and acidic residues" evidence="6">
    <location>
        <begin position="237"/>
        <end position="249"/>
    </location>
</feature>
<evidence type="ECO:0000259" key="7">
    <source>
        <dbReference type="PROSITE" id="PS50811"/>
    </source>
</evidence>
<feature type="domain" description="WRKY" evidence="7">
    <location>
        <begin position="300"/>
        <end position="366"/>
    </location>
</feature>
<dbReference type="GO" id="GO:0003700">
    <property type="term" value="F:DNA-binding transcription factor activity"/>
    <property type="evidence" value="ECO:0007669"/>
    <property type="project" value="InterPro"/>
</dbReference>
<proteinExistence type="predicted"/>
<dbReference type="SUPFAM" id="SSF118290">
    <property type="entry name" value="WRKY DNA-binding domain"/>
    <property type="match status" value="1"/>
</dbReference>
<keyword evidence="3" id="KW-0238">DNA-binding</keyword>
<organism evidence="8 9">
    <name type="scientific">Morus notabilis</name>
    <dbReference type="NCBI Taxonomy" id="981085"/>
    <lineage>
        <taxon>Eukaryota</taxon>
        <taxon>Viridiplantae</taxon>
        <taxon>Streptophyta</taxon>
        <taxon>Embryophyta</taxon>
        <taxon>Tracheophyta</taxon>
        <taxon>Spermatophyta</taxon>
        <taxon>Magnoliopsida</taxon>
        <taxon>eudicotyledons</taxon>
        <taxon>Gunneridae</taxon>
        <taxon>Pentapetalae</taxon>
        <taxon>rosids</taxon>
        <taxon>fabids</taxon>
        <taxon>Rosales</taxon>
        <taxon>Moraceae</taxon>
        <taxon>Moreae</taxon>
        <taxon>Morus</taxon>
    </lineage>
</organism>
<evidence type="ECO:0000256" key="5">
    <source>
        <dbReference type="ARBA" id="ARBA00023242"/>
    </source>
</evidence>
<keyword evidence="5" id="KW-0539">Nucleus</keyword>
<evidence type="ECO:0000313" key="9">
    <source>
        <dbReference type="Proteomes" id="UP000030645"/>
    </source>
</evidence>
<evidence type="ECO:0000256" key="1">
    <source>
        <dbReference type="ARBA" id="ARBA00004123"/>
    </source>
</evidence>
<dbReference type="KEGG" id="mnt:21403962"/>
<dbReference type="FunFam" id="2.20.25.80:FF:000002">
    <property type="entry name" value="probable WRKY transcription factor 31"/>
    <property type="match status" value="1"/>
</dbReference>
<keyword evidence="2" id="KW-0805">Transcription regulation</keyword>
<feature type="region of interest" description="Disordered" evidence="6">
    <location>
        <begin position="38"/>
        <end position="92"/>
    </location>
</feature>
<feature type="region of interest" description="Disordered" evidence="6">
    <location>
        <begin position="227"/>
        <end position="290"/>
    </location>
</feature>
<dbReference type="PROSITE" id="PS50811">
    <property type="entry name" value="WRKY"/>
    <property type="match status" value="1"/>
</dbReference>
<keyword evidence="4" id="KW-0804">Transcription</keyword>
<dbReference type="Proteomes" id="UP000030645">
    <property type="component" value="Unassembled WGS sequence"/>
</dbReference>
<feature type="compositionally biased region" description="Polar residues" evidence="6">
    <location>
        <begin position="227"/>
        <end position="236"/>
    </location>
</feature>
<feature type="compositionally biased region" description="Polar residues" evidence="6">
    <location>
        <begin position="38"/>
        <end position="50"/>
    </location>
</feature>
<dbReference type="InterPro" id="IPR036576">
    <property type="entry name" value="WRKY_dom_sf"/>
</dbReference>
<dbReference type="SMART" id="SM00774">
    <property type="entry name" value="WRKY"/>
    <property type="match status" value="1"/>
</dbReference>
<evidence type="ECO:0000313" key="8">
    <source>
        <dbReference type="EMBL" id="EXB63824.1"/>
    </source>
</evidence>
<evidence type="ECO:0000256" key="4">
    <source>
        <dbReference type="ARBA" id="ARBA00023163"/>
    </source>
</evidence>
<dbReference type="PANTHER" id="PTHR31429:SF97">
    <property type="entry name" value="WRKY TRANSCRIPTION FACTOR 36-RELATED"/>
    <property type="match status" value="1"/>
</dbReference>
<reference evidence="9" key="1">
    <citation type="submission" date="2013-01" db="EMBL/GenBank/DDBJ databases">
        <title>Draft Genome Sequence of a Mulberry Tree, Morus notabilis C.K. Schneid.</title>
        <authorList>
            <person name="He N."/>
            <person name="Zhao S."/>
        </authorList>
    </citation>
    <scope>NUCLEOTIDE SEQUENCE</scope>
</reference>
<evidence type="ECO:0000256" key="3">
    <source>
        <dbReference type="ARBA" id="ARBA00023125"/>
    </source>
</evidence>
<feature type="region of interest" description="Disordered" evidence="6">
    <location>
        <begin position="139"/>
        <end position="166"/>
    </location>
</feature>
<feature type="compositionally biased region" description="Basic and acidic residues" evidence="6">
    <location>
        <begin position="139"/>
        <end position="155"/>
    </location>
</feature>
<dbReference type="GO" id="GO:0043565">
    <property type="term" value="F:sequence-specific DNA binding"/>
    <property type="evidence" value="ECO:0007669"/>
    <property type="project" value="InterPro"/>
</dbReference>
<dbReference type="AlphaFoldDB" id="W9RC21"/>
<comment type="subcellular location">
    <subcellularLocation>
        <location evidence="1">Nucleus</location>
    </subcellularLocation>
</comment>
<keyword evidence="9" id="KW-1185">Reference proteome</keyword>
<dbReference type="Pfam" id="PF03106">
    <property type="entry name" value="WRKY"/>
    <property type="match status" value="1"/>
</dbReference>
<dbReference type="InterPro" id="IPR044810">
    <property type="entry name" value="WRKY_plant"/>
</dbReference>
<name>W9RC21_9ROSA</name>
<dbReference type="PANTHER" id="PTHR31429">
    <property type="entry name" value="WRKY TRANSCRIPTION FACTOR 36-RELATED"/>
    <property type="match status" value="1"/>
</dbReference>
<dbReference type="OrthoDB" id="1686353at2759"/>
<evidence type="ECO:0000256" key="6">
    <source>
        <dbReference type="SAM" id="MobiDB-lite"/>
    </source>
</evidence>
<sequence length="604" mass="66152">MKQDKKEMGSKINGDEEDTSSVINKERDGCQVVVLEQNINLEPSSPSGNNDLAIIKEETAATKSNNATDPSKWETNSDHSSPSILKNEQEDKLKSAYKAQMGEVREENERLKLLLVRIMTDYKSLQSQFSDILRQQEAKPKPINDHCKSPDDDHHHHQPAAPHDDDQLVSLSLGRISSTAKDEPIKNDEIIMKETSSWSNIDHKDHDQDQGLNDGDQLALALGSLSETTKNSNSDNSFDHDHKEVQKELDGEDVEPSEMWPPSKVRKTARSRGTDHEDHDDSVSQTSPLKKARVSVRARCDAPTMNDGCQWRKYGQKIAKGNPCPRAYYRCTVSPTCPVRKQVQRCAEDMSILITTYEGTHNHPLPISATAMASTTSAAASMLQSHSTTSSSQPPLLLPSAILPGPISAATSSKTNFPPGLNFNTATATTTNLFQNSLIRSSPQHQFYFPNTSISTHNSHPTVTLDLTLPNHHYSSHDILGRGLSSNTRSYPSTCLSFSSSSSSSSSLEPIISNPYNGYLNYRNYPVGSNGNYNKQLFYQPYLNSSSSTTTNNNNQISTALTNQQSLTETIAAATKAITSNPNFKSALAAALTSFVGNGGSHGA</sequence>
<protein>
    <submittedName>
        <fullName evidence="8">Putative WRKY transcription factor 72</fullName>
    </submittedName>
</protein>
<feature type="compositionally biased region" description="Basic and acidic residues" evidence="6">
    <location>
        <begin position="272"/>
        <end position="282"/>
    </location>
</feature>
<dbReference type="Gene3D" id="2.20.25.80">
    <property type="entry name" value="WRKY domain"/>
    <property type="match status" value="1"/>
</dbReference>
<dbReference type="eggNOG" id="ENOG502SKNM">
    <property type="taxonomic scope" value="Eukaryota"/>
</dbReference>
<dbReference type="InterPro" id="IPR003657">
    <property type="entry name" value="WRKY_dom"/>
</dbReference>
<dbReference type="GO" id="GO:0005634">
    <property type="term" value="C:nucleus"/>
    <property type="evidence" value="ECO:0007669"/>
    <property type="project" value="UniProtKB-SubCell"/>
</dbReference>
<evidence type="ECO:0000256" key="2">
    <source>
        <dbReference type="ARBA" id="ARBA00023015"/>
    </source>
</evidence>
<feature type="region of interest" description="Disordered" evidence="6">
    <location>
        <begin position="1"/>
        <end position="26"/>
    </location>
</feature>